<feature type="compositionally biased region" description="Low complexity" evidence="6">
    <location>
        <begin position="118"/>
        <end position="141"/>
    </location>
</feature>
<evidence type="ECO:0000313" key="10">
    <source>
        <dbReference type="Proteomes" id="UP000269721"/>
    </source>
</evidence>
<dbReference type="PANTHER" id="PTHR12837">
    <property type="entry name" value="POLY ADP-RIBOSE GLYCOHYDROLASE"/>
    <property type="match status" value="1"/>
</dbReference>
<dbReference type="PANTHER" id="PTHR12837:SF15">
    <property type="entry name" value="POLY(ADP-RIBOSE) GLYCOHYDROLASE"/>
    <property type="match status" value="1"/>
</dbReference>
<feature type="binding site" evidence="5">
    <location>
        <position position="473"/>
    </location>
    <ligand>
        <name>substrate</name>
    </ligand>
</feature>
<proteinExistence type="inferred from homology"/>
<evidence type="ECO:0000256" key="1">
    <source>
        <dbReference type="ARBA" id="ARBA00009545"/>
    </source>
</evidence>
<dbReference type="OrthoDB" id="1937899at2759"/>
<gene>
    <name evidence="9" type="ORF">BDK51DRAFT_50234</name>
</gene>
<evidence type="ECO:0000256" key="5">
    <source>
        <dbReference type="PIRSR" id="PIRSR607724-2"/>
    </source>
</evidence>
<dbReference type="Proteomes" id="UP000269721">
    <property type="component" value="Unassembled WGS sequence"/>
</dbReference>
<dbReference type="EC" id="3.2.1.143" evidence="2"/>
<dbReference type="Pfam" id="PF20811">
    <property type="entry name" value="PARG_cat_N"/>
    <property type="match status" value="1"/>
</dbReference>
<keyword evidence="10" id="KW-1185">Reference proteome</keyword>
<evidence type="ECO:0000256" key="2">
    <source>
        <dbReference type="ARBA" id="ARBA00012255"/>
    </source>
</evidence>
<feature type="active site" evidence="4">
    <location>
        <position position="515"/>
    </location>
</feature>
<dbReference type="Pfam" id="PF05028">
    <property type="entry name" value="PARG_cat_C"/>
    <property type="match status" value="1"/>
</dbReference>
<evidence type="ECO:0000259" key="7">
    <source>
        <dbReference type="Pfam" id="PF05028"/>
    </source>
</evidence>
<dbReference type="InterPro" id="IPR046372">
    <property type="entry name" value="PARG_cat_C"/>
</dbReference>
<comment type="similarity">
    <text evidence="1">Belongs to the poly(ADP-ribose) glycohydrolase family.</text>
</comment>
<feature type="active site" evidence="4">
    <location>
        <position position="470"/>
    </location>
</feature>
<feature type="binding site" evidence="5">
    <location>
        <position position="514"/>
    </location>
    <ligand>
        <name>substrate</name>
    </ligand>
</feature>
<name>A0A4P9WG46_9FUNG</name>
<dbReference type="GO" id="GO:0004649">
    <property type="term" value="F:poly(ADP-ribose) glycohydrolase activity"/>
    <property type="evidence" value="ECO:0007669"/>
    <property type="project" value="UniProtKB-EC"/>
</dbReference>
<feature type="region of interest" description="Disordered" evidence="6">
    <location>
        <begin position="1"/>
        <end position="154"/>
    </location>
</feature>
<dbReference type="GO" id="GO:0005737">
    <property type="term" value="C:cytoplasm"/>
    <property type="evidence" value="ECO:0007669"/>
    <property type="project" value="TreeGrafter"/>
</dbReference>
<dbReference type="GO" id="GO:0005975">
    <property type="term" value="P:carbohydrate metabolic process"/>
    <property type="evidence" value="ECO:0007669"/>
    <property type="project" value="InterPro"/>
</dbReference>
<feature type="domain" description="PARG catalytic Macro" evidence="7">
    <location>
        <begin position="510"/>
        <end position="667"/>
    </location>
</feature>
<feature type="binding site" evidence="5">
    <location>
        <position position="555"/>
    </location>
    <ligand>
        <name>substrate</name>
    </ligand>
</feature>
<dbReference type="GO" id="GO:0006282">
    <property type="term" value="P:regulation of DNA repair"/>
    <property type="evidence" value="ECO:0007669"/>
    <property type="project" value="InterPro"/>
</dbReference>
<organism evidence="9 10">
    <name type="scientific">Blyttiomyces helicus</name>
    <dbReference type="NCBI Taxonomy" id="388810"/>
    <lineage>
        <taxon>Eukaryota</taxon>
        <taxon>Fungi</taxon>
        <taxon>Fungi incertae sedis</taxon>
        <taxon>Chytridiomycota</taxon>
        <taxon>Chytridiomycota incertae sedis</taxon>
        <taxon>Chytridiomycetes</taxon>
        <taxon>Chytridiomycetes incertae sedis</taxon>
        <taxon>Blyttiomyces</taxon>
    </lineage>
</organism>
<feature type="domain" description="PARG helical" evidence="8">
    <location>
        <begin position="310"/>
        <end position="430"/>
    </location>
</feature>
<feature type="active site" evidence="4">
    <location>
        <position position="516"/>
    </location>
</feature>
<sequence>MRPPKKWRQTTLTFAPARHDPHSNSRPASPPILPQPPPPPPPPLLPFPGGPYPQRPVDAAQSPLTSVGTPPSSSTRKRKVDSDKDLPAGRSPPTTTSATPADDAAPQKAVSYLGRWISSRTTTATSKSSSSASQPTHATSTPDDIDSDVTTDEQKVEDEIVDGGAKKQEEDEVMFCATLEAAAAVEAANIAEIEAAELQRRAKRLVYSSIVLCSIPPESTALDPTDYRDEWNTQNVRLPCSAKNVERFQSPSGSAPSYASKWDTIEEVLQAKMEKPEDFKEVILAYNEAQRSRWKTTGIEFFLKRVVDNPAHYLEKVIPLISRMALRLPILFPQPVPLLRRGCNMAVTLSQMQIASLLANAFFCTFPRRNDLRRSAEYGSFPSIHFDSLFAGSGSPPRCSGPQIAKLEGLFSYFERVGRKPPTGCVTFHRQVLARGDIRSWHQLEFTLGGLDVRPKGTIEDDGGGMSQLDFANKRIGAVSLTAGILPRVPSHPLISTFAPPHPPPPPPFQGAVQEEIRFIINPELIVSRLFVEELGDEEALIMVGAERFSDYEGYGDTFKWKGPHEDLAPRDALCRLKTEIIAVDALHFGAFPEDQYKRSAIVRELNKAYCGFLPSPASCYDAAAPLATGCGAFRGDPELKSLIQLMAASAVGRRTVYFTFYDENFAERLEFLHRCLVEAKITVAQLFKWLVSYRSEYLLRPPSERPPVGGLFEFVMFQVNPSAL</sequence>
<dbReference type="InterPro" id="IPR048362">
    <property type="entry name" value="PARG_helical"/>
</dbReference>
<accession>A0A4P9WG46</accession>
<evidence type="ECO:0000256" key="6">
    <source>
        <dbReference type="SAM" id="MobiDB-lite"/>
    </source>
</evidence>
<dbReference type="InterPro" id="IPR007724">
    <property type="entry name" value="Poly_GlycHdrlase"/>
</dbReference>
<evidence type="ECO:0000259" key="8">
    <source>
        <dbReference type="Pfam" id="PF20811"/>
    </source>
</evidence>
<feature type="compositionally biased region" description="Polar residues" evidence="6">
    <location>
        <begin position="62"/>
        <end position="74"/>
    </location>
</feature>
<evidence type="ECO:0000256" key="3">
    <source>
        <dbReference type="ARBA" id="ARBA00022801"/>
    </source>
</evidence>
<dbReference type="EMBL" id="KZ995343">
    <property type="protein sequence ID" value="RKO90865.1"/>
    <property type="molecule type" value="Genomic_DNA"/>
</dbReference>
<keyword evidence="3" id="KW-0378">Hydrolase</keyword>
<feature type="compositionally biased region" description="Pro residues" evidence="6">
    <location>
        <begin position="28"/>
        <end position="54"/>
    </location>
</feature>
<evidence type="ECO:0000256" key="4">
    <source>
        <dbReference type="PIRSR" id="PIRSR607724-1"/>
    </source>
</evidence>
<dbReference type="AlphaFoldDB" id="A0A4P9WG46"/>
<reference evidence="10" key="1">
    <citation type="journal article" date="2018" name="Nat. Microbiol.">
        <title>Leveraging single-cell genomics to expand the fungal tree of life.</title>
        <authorList>
            <person name="Ahrendt S.R."/>
            <person name="Quandt C.A."/>
            <person name="Ciobanu D."/>
            <person name="Clum A."/>
            <person name="Salamov A."/>
            <person name="Andreopoulos B."/>
            <person name="Cheng J.F."/>
            <person name="Woyke T."/>
            <person name="Pelin A."/>
            <person name="Henrissat B."/>
            <person name="Reynolds N.K."/>
            <person name="Benny G.L."/>
            <person name="Smith M.E."/>
            <person name="James T.Y."/>
            <person name="Grigoriev I.V."/>
        </authorList>
    </citation>
    <scope>NUCLEOTIDE SEQUENCE [LARGE SCALE GENOMIC DNA]</scope>
</reference>
<dbReference type="GO" id="GO:1990966">
    <property type="term" value="P:ATP generation from poly-ADP-D-ribose"/>
    <property type="evidence" value="ECO:0007669"/>
    <property type="project" value="TreeGrafter"/>
</dbReference>
<protein>
    <recommendedName>
        <fullName evidence="2">poly(ADP-ribose) glycohydrolase</fullName>
        <ecNumber evidence="2">3.2.1.143</ecNumber>
    </recommendedName>
</protein>
<evidence type="ECO:0000313" key="9">
    <source>
        <dbReference type="EMBL" id="RKO90865.1"/>
    </source>
</evidence>
<feature type="compositionally biased region" description="Low complexity" evidence="6">
    <location>
        <begin position="91"/>
        <end position="106"/>
    </location>
</feature>
<dbReference type="GO" id="GO:0009225">
    <property type="term" value="P:nucleotide-sugar metabolic process"/>
    <property type="evidence" value="ECO:0007669"/>
    <property type="project" value="TreeGrafter"/>
</dbReference>
<dbReference type="GO" id="GO:0005634">
    <property type="term" value="C:nucleus"/>
    <property type="evidence" value="ECO:0007669"/>
    <property type="project" value="TreeGrafter"/>
</dbReference>